<organism evidence="9 10">
    <name type="scientific">Handelsmanbacteria sp. (strain RIFCSPLOWO2_12_FULL_64_10)</name>
    <dbReference type="NCBI Taxonomy" id="1817868"/>
    <lineage>
        <taxon>Bacteria</taxon>
        <taxon>Candidatus Handelsmaniibacteriota</taxon>
    </lineage>
</organism>
<dbReference type="InterPro" id="IPR003838">
    <property type="entry name" value="ABC3_permease_C"/>
</dbReference>
<evidence type="ECO:0000256" key="5">
    <source>
        <dbReference type="ARBA" id="ARBA00023136"/>
    </source>
</evidence>
<proteinExistence type="inferred from homology"/>
<evidence type="ECO:0000259" key="8">
    <source>
        <dbReference type="Pfam" id="PF02687"/>
    </source>
</evidence>
<evidence type="ECO:0000256" key="6">
    <source>
        <dbReference type="ARBA" id="ARBA00038076"/>
    </source>
</evidence>
<evidence type="ECO:0000256" key="1">
    <source>
        <dbReference type="ARBA" id="ARBA00004651"/>
    </source>
</evidence>
<dbReference type="PANTHER" id="PTHR30572:SF4">
    <property type="entry name" value="ABC TRANSPORTER PERMEASE YTRF"/>
    <property type="match status" value="1"/>
</dbReference>
<dbReference type="InterPro" id="IPR050250">
    <property type="entry name" value="Macrolide_Exporter_MacB"/>
</dbReference>
<accession>A0A1F6CK23</accession>
<feature type="transmembrane region" description="Helical" evidence="7">
    <location>
        <begin position="160"/>
        <end position="184"/>
    </location>
</feature>
<evidence type="ECO:0000256" key="3">
    <source>
        <dbReference type="ARBA" id="ARBA00022692"/>
    </source>
</evidence>
<protein>
    <recommendedName>
        <fullName evidence="8">ABC3 transporter permease C-terminal domain-containing protein</fullName>
    </recommendedName>
</protein>
<keyword evidence="2" id="KW-1003">Cell membrane</keyword>
<reference evidence="9 10" key="1">
    <citation type="journal article" date="2016" name="Nat. Commun.">
        <title>Thousands of microbial genomes shed light on interconnected biogeochemical processes in an aquifer system.</title>
        <authorList>
            <person name="Anantharaman K."/>
            <person name="Brown C.T."/>
            <person name="Hug L.A."/>
            <person name="Sharon I."/>
            <person name="Castelle C.J."/>
            <person name="Probst A.J."/>
            <person name="Thomas B.C."/>
            <person name="Singh A."/>
            <person name="Wilkins M.J."/>
            <person name="Karaoz U."/>
            <person name="Brodie E.L."/>
            <person name="Williams K.H."/>
            <person name="Hubbard S.S."/>
            <person name="Banfield J.F."/>
        </authorList>
    </citation>
    <scope>NUCLEOTIDE SEQUENCE [LARGE SCALE GENOMIC DNA]</scope>
    <source>
        <strain evidence="10">RIFCSPLOWO2_12_FULL_64_10</strain>
    </source>
</reference>
<comment type="subcellular location">
    <subcellularLocation>
        <location evidence="1">Cell membrane</location>
        <topology evidence="1">Multi-pass membrane protein</topology>
    </subcellularLocation>
</comment>
<dbReference type="Pfam" id="PF02687">
    <property type="entry name" value="FtsX"/>
    <property type="match status" value="1"/>
</dbReference>
<feature type="domain" description="ABC3 transporter permease C-terminal" evidence="8">
    <location>
        <begin position="104"/>
        <end position="223"/>
    </location>
</feature>
<dbReference type="AlphaFoldDB" id="A0A1F6CK23"/>
<evidence type="ECO:0000313" key="10">
    <source>
        <dbReference type="Proteomes" id="UP000178606"/>
    </source>
</evidence>
<dbReference type="EMBL" id="MFKF01000228">
    <property type="protein sequence ID" value="OGG49586.1"/>
    <property type="molecule type" value="Genomic_DNA"/>
</dbReference>
<evidence type="ECO:0000313" key="9">
    <source>
        <dbReference type="EMBL" id="OGG49586.1"/>
    </source>
</evidence>
<dbReference type="PANTHER" id="PTHR30572">
    <property type="entry name" value="MEMBRANE COMPONENT OF TRANSPORTER-RELATED"/>
    <property type="match status" value="1"/>
</dbReference>
<evidence type="ECO:0000256" key="2">
    <source>
        <dbReference type="ARBA" id="ARBA00022475"/>
    </source>
</evidence>
<dbReference type="GO" id="GO:0005886">
    <property type="term" value="C:plasma membrane"/>
    <property type="evidence" value="ECO:0007669"/>
    <property type="project" value="UniProtKB-SubCell"/>
</dbReference>
<keyword evidence="3 7" id="KW-0812">Transmembrane</keyword>
<keyword evidence="4 7" id="KW-1133">Transmembrane helix</keyword>
<comment type="similarity">
    <text evidence="6">Belongs to the ABC-4 integral membrane protein family.</text>
</comment>
<feature type="transmembrane region" description="Helical" evidence="7">
    <location>
        <begin position="196"/>
        <end position="216"/>
    </location>
</feature>
<dbReference type="GO" id="GO:0022857">
    <property type="term" value="F:transmembrane transporter activity"/>
    <property type="evidence" value="ECO:0007669"/>
    <property type="project" value="TreeGrafter"/>
</dbReference>
<gene>
    <name evidence="9" type="ORF">A3F84_07225</name>
</gene>
<evidence type="ECO:0000256" key="7">
    <source>
        <dbReference type="SAM" id="Phobius"/>
    </source>
</evidence>
<feature type="transmembrane region" description="Helical" evidence="7">
    <location>
        <begin position="42"/>
        <end position="59"/>
    </location>
</feature>
<dbReference type="Proteomes" id="UP000178606">
    <property type="component" value="Unassembled WGS sequence"/>
</dbReference>
<feature type="transmembrane region" description="Helical" evidence="7">
    <location>
        <begin position="102"/>
        <end position="124"/>
    </location>
</feature>
<evidence type="ECO:0000256" key="4">
    <source>
        <dbReference type="ARBA" id="ARBA00022989"/>
    </source>
</evidence>
<comment type="caution">
    <text evidence="9">The sequence shown here is derived from an EMBL/GenBank/DDBJ whole genome shotgun (WGS) entry which is preliminary data.</text>
</comment>
<sequence>MAVGQPIVGAAPTEIAQQVNLPWSKAVEISINSVRIRFGRSLITASGIILAIAFLMSIWTTNALIAELKAANDPAINLQLQRKGIDVDADSEAAAQERSKNMWLVVLSLLVCLVGITNAMLMSVTERFREIGTMKCLGALDSFIIKLFLLESAFQGSAGTIIGVVVGFLLTLIINLVSYGMVIFTHLPGLELLKNAALAVAVGSLLSLFGGILPAYKAAKMEPVDAMRLEV</sequence>
<name>A0A1F6CK23_HANXR</name>
<keyword evidence="5 7" id="KW-0472">Membrane</keyword>